<dbReference type="InterPro" id="IPR050963">
    <property type="entry name" value="Sirohydro_Cobaltochel/CbiX"/>
</dbReference>
<protein>
    <submittedName>
        <fullName evidence="3">Cobalamin (Vitamin B12) biosynthesis CbiX protein</fullName>
    </submittedName>
</protein>
<reference evidence="3 4" key="1">
    <citation type="journal article" date="2013" name="Genome Announc.">
        <title>Complete Genome Sequence of Burkholderia sp. Strain RPE64, Bacterial Symbiont of the Bean Bug Riptortus pedestris.</title>
        <authorList>
            <person name="Shibata T.F."/>
            <person name="Maeda T."/>
            <person name="Nikoh N."/>
            <person name="Yamaguchi K."/>
            <person name="Oshima K."/>
            <person name="Hattori M."/>
            <person name="Nishiyama T."/>
            <person name="Hasebe M."/>
            <person name="Fukatsu T."/>
            <person name="Kikuchi Y."/>
            <person name="Shigenobu S."/>
        </authorList>
    </citation>
    <scope>NUCLEOTIDE SEQUENCE [LARGE SCALE GENOMIC DNA]</scope>
</reference>
<dbReference type="Pfam" id="PF01903">
    <property type="entry name" value="CbiX"/>
    <property type="match status" value="1"/>
</dbReference>
<dbReference type="AlphaFoldDB" id="R4WU20"/>
<evidence type="ECO:0000256" key="2">
    <source>
        <dbReference type="ARBA" id="ARBA00023239"/>
    </source>
</evidence>
<dbReference type="KEGG" id="buo:BRPE64_ACDS06320"/>
<organism evidence="3 4">
    <name type="scientific">Caballeronia insecticola</name>
    <dbReference type="NCBI Taxonomy" id="758793"/>
    <lineage>
        <taxon>Bacteria</taxon>
        <taxon>Pseudomonadati</taxon>
        <taxon>Pseudomonadota</taxon>
        <taxon>Betaproteobacteria</taxon>
        <taxon>Burkholderiales</taxon>
        <taxon>Burkholderiaceae</taxon>
        <taxon>Caballeronia</taxon>
    </lineage>
</organism>
<sequence length="142" mass="14956">MGGTALTLLPGARMSKIQKHGIILFGHGARDPRWAEPFERLAAKLRASRSDPVSLAYLELMTPDLPAAVAQQAAEGCDAITVVPVFFGQGGHVRKDLPEIVERCRAAHPGIAIDCATAVGEDDAVLDAVAAYCLRQVGQAGL</sequence>
<evidence type="ECO:0000313" key="3">
    <source>
        <dbReference type="EMBL" id="BAN22386.1"/>
    </source>
</evidence>
<name>R4WU20_9BURK</name>
<dbReference type="Proteomes" id="UP000013966">
    <property type="component" value="Chromosome 1"/>
</dbReference>
<gene>
    <name evidence="3" type="ORF">BRPE64_ACDS06320</name>
</gene>
<dbReference type="PANTHER" id="PTHR33542">
    <property type="entry name" value="SIROHYDROCHLORIN FERROCHELATASE, CHLOROPLASTIC"/>
    <property type="match status" value="1"/>
</dbReference>
<dbReference type="Gene3D" id="3.40.50.1400">
    <property type="match status" value="1"/>
</dbReference>
<dbReference type="HOGENOM" id="CLU_065901_2_2_4"/>
<proteinExistence type="predicted"/>
<evidence type="ECO:0000313" key="4">
    <source>
        <dbReference type="Proteomes" id="UP000013966"/>
    </source>
</evidence>
<keyword evidence="4" id="KW-1185">Reference proteome</keyword>
<dbReference type="GO" id="GO:0016829">
    <property type="term" value="F:lyase activity"/>
    <property type="evidence" value="ECO:0007669"/>
    <property type="project" value="UniProtKB-KW"/>
</dbReference>
<dbReference type="GO" id="GO:0046872">
    <property type="term" value="F:metal ion binding"/>
    <property type="evidence" value="ECO:0007669"/>
    <property type="project" value="UniProtKB-KW"/>
</dbReference>
<dbReference type="CDD" id="cd03416">
    <property type="entry name" value="CbiX_SirB_N"/>
    <property type="match status" value="1"/>
</dbReference>
<keyword evidence="2" id="KW-0456">Lyase</keyword>
<dbReference type="PATRIC" id="fig|758793.3.peg.632"/>
<dbReference type="SUPFAM" id="SSF53800">
    <property type="entry name" value="Chelatase"/>
    <property type="match status" value="1"/>
</dbReference>
<dbReference type="PANTHER" id="PTHR33542:SF3">
    <property type="entry name" value="SIROHYDROCHLORIN FERROCHELATASE, CHLOROPLASTIC"/>
    <property type="match status" value="1"/>
</dbReference>
<dbReference type="InterPro" id="IPR002762">
    <property type="entry name" value="CbiX-like"/>
</dbReference>
<keyword evidence="1" id="KW-0479">Metal-binding</keyword>
<dbReference type="STRING" id="758793.BRPE64_ACDS06320"/>
<evidence type="ECO:0000256" key="1">
    <source>
        <dbReference type="ARBA" id="ARBA00022723"/>
    </source>
</evidence>
<accession>R4WU20</accession>
<reference evidence="3 4" key="2">
    <citation type="journal article" date="2018" name="Int. J. Syst. Evol. Microbiol.">
        <title>Burkholderia insecticola sp. nov., a gut symbiotic bacterium of the bean bug Riptortus pedestris.</title>
        <authorList>
            <person name="Takeshita K."/>
            <person name="Tamaki H."/>
            <person name="Ohbayashi T."/>
            <person name="Meng X.-Y."/>
            <person name="Sone T."/>
            <person name="Mitani Y."/>
            <person name="Peeters C."/>
            <person name="Kikuchi Y."/>
            <person name="Vandamme P."/>
        </authorList>
    </citation>
    <scope>NUCLEOTIDE SEQUENCE [LARGE SCALE GENOMIC DNA]</scope>
    <source>
        <strain evidence="3">RPE64</strain>
    </source>
</reference>
<dbReference type="EMBL" id="AP013058">
    <property type="protein sequence ID" value="BAN22386.1"/>
    <property type="molecule type" value="Genomic_DNA"/>
</dbReference>